<dbReference type="NCBIfam" id="TIGR00046">
    <property type="entry name" value="RsmE family RNA methyltransferase"/>
    <property type="match status" value="1"/>
</dbReference>
<dbReference type="SUPFAM" id="SSF75217">
    <property type="entry name" value="alpha/beta knot"/>
    <property type="match status" value="1"/>
</dbReference>
<evidence type="ECO:0000256" key="12">
    <source>
        <dbReference type="PIRNR" id="PIRNR015601"/>
    </source>
</evidence>
<sequence>MHRFFIPSENFNADPIILPSDTSDQIRKVLRLKDGETICLLDNCGNASEAAIEYMDGKSICAHVKRSYPVSNEPGCRITLFLSLTQREKFEWMLQKCTEAGASVFIPIFSERSLVRNTDDVIQKYPRWQKIIQEAAEQSERGIIPALRRPMKFSDAIRTGLSDSIRLFFWEEERNQTLQQALQPVKSNLSAASIIIGPEGGFSQQEADLAVSEGWLTITMGKRIFRVETAAIASVILTLYELERQS</sequence>
<accession>A0A0S7BP36</accession>
<comment type="function">
    <text evidence="10 12">Specifically methylates the N3 position of the uracil ring of uridine 1498 (m3U1498) in 16S rRNA. Acts on the fully assembled 30S ribosomal subunit.</text>
</comment>
<proteinExistence type="inferred from homology"/>
<dbReference type="InterPro" id="IPR046886">
    <property type="entry name" value="RsmE_MTase_dom"/>
</dbReference>
<dbReference type="Gene3D" id="3.40.1280.10">
    <property type="match status" value="1"/>
</dbReference>
<evidence type="ECO:0000256" key="1">
    <source>
        <dbReference type="ARBA" id="ARBA00004496"/>
    </source>
</evidence>
<keyword evidence="8 12" id="KW-0808">Transferase</keyword>
<dbReference type="CDD" id="cd18084">
    <property type="entry name" value="RsmE-like"/>
    <property type="match status" value="1"/>
</dbReference>
<dbReference type="STRING" id="1678840.ATC1_1389"/>
<keyword evidence="15" id="KW-1185">Reference proteome</keyword>
<name>A0A0S7BP36_9CHLR</name>
<evidence type="ECO:0000256" key="8">
    <source>
        <dbReference type="ARBA" id="ARBA00022679"/>
    </source>
</evidence>
<protein>
    <recommendedName>
        <fullName evidence="4 12">Ribosomal RNA small subunit methyltransferase E</fullName>
        <ecNumber evidence="3 12">2.1.1.193</ecNumber>
    </recommendedName>
</protein>
<evidence type="ECO:0000256" key="3">
    <source>
        <dbReference type="ARBA" id="ARBA00012328"/>
    </source>
</evidence>
<dbReference type="InterPro" id="IPR029028">
    <property type="entry name" value="Alpha/beta_knot_MTases"/>
</dbReference>
<evidence type="ECO:0000256" key="6">
    <source>
        <dbReference type="ARBA" id="ARBA00022552"/>
    </source>
</evidence>
<gene>
    <name evidence="14" type="ORF">ATC1_1389</name>
</gene>
<dbReference type="PIRSF" id="PIRSF015601">
    <property type="entry name" value="MTase_slr0722"/>
    <property type="match status" value="1"/>
</dbReference>
<dbReference type="GO" id="GO:0070042">
    <property type="term" value="F:rRNA (uridine-N3-)-methyltransferase activity"/>
    <property type="evidence" value="ECO:0007669"/>
    <property type="project" value="TreeGrafter"/>
</dbReference>
<keyword evidence="5 12" id="KW-0963">Cytoplasm</keyword>
<dbReference type="PANTHER" id="PTHR30027">
    <property type="entry name" value="RIBOSOMAL RNA SMALL SUBUNIT METHYLTRANSFERASE E"/>
    <property type="match status" value="1"/>
</dbReference>
<keyword evidence="9 12" id="KW-0949">S-adenosyl-L-methionine</keyword>
<feature type="domain" description="Ribosomal RNA small subunit methyltransferase E methyltransferase" evidence="13">
    <location>
        <begin position="76"/>
        <end position="235"/>
    </location>
</feature>
<dbReference type="GO" id="GO:0005737">
    <property type="term" value="C:cytoplasm"/>
    <property type="evidence" value="ECO:0007669"/>
    <property type="project" value="UniProtKB-SubCell"/>
</dbReference>
<dbReference type="PANTHER" id="PTHR30027:SF3">
    <property type="entry name" value="16S RRNA (URACIL(1498)-N(3))-METHYLTRANSFERASE"/>
    <property type="match status" value="1"/>
</dbReference>
<evidence type="ECO:0000256" key="10">
    <source>
        <dbReference type="ARBA" id="ARBA00025699"/>
    </source>
</evidence>
<comment type="catalytic activity">
    <reaction evidence="11 12">
        <text>uridine(1498) in 16S rRNA + S-adenosyl-L-methionine = N(3)-methyluridine(1498) in 16S rRNA + S-adenosyl-L-homocysteine + H(+)</text>
        <dbReference type="Rhea" id="RHEA:42920"/>
        <dbReference type="Rhea" id="RHEA-COMP:10283"/>
        <dbReference type="Rhea" id="RHEA-COMP:10284"/>
        <dbReference type="ChEBI" id="CHEBI:15378"/>
        <dbReference type="ChEBI" id="CHEBI:57856"/>
        <dbReference type="ChEBI" id="CHEBI:59789"/>
        <dbReference type="ChEBI" id="CHEBI:65315"/>
        <dbReference type="ChEBI" id="CHEBI:74502"/>
        <dbReference type="EC" id="2.1.1.193"/>
    </reaction>
</comment>
<dbReference type="Proteomes" id="UP000053370">
    <property type="component" value="Unassembled WGS sequence"/>
</dbReference>
<evidence type="ECO:0000256" key="7">
    <source>
        <dbReference type="ARBA" id="ARBA00022603"/>
    </source>
</evidence>
<dbReference type="Pfam" id="PF04452">
    <property type="entry name" value="Methyltrans_RNA"/>
    <property type="match status" value="1"/>
</dbReference>
<dbReference type="InterPro" id="IPR029026">
    <property type="entry name" value="tRNA_m1G_MTases_N"/>
</dbReference>
<dbReference type="InterPro" id="IPR006700">
    <property type="entry name" value="RsmE"/>
</dbReference>
<organism evidence="14">
    <name type="scientific">Flexilinea flocculi</name>
    <dbReference type="NCBI Taxonomy" id="1678840"/>
    <lineage>
        <taxon>Bacteria</taxon>
        <taxon>Bacillati</taxon>
        <taxon>Chloroflexota</taxon>
        <taxon>Anaerolineae</taxon>
        <taxon>Anaerolineales</taxon>
        <taxon>Anaerolineaceae</taxon>
        <taxon>Flexilinea</taxon>
    </lineage>
</organism>
<dbReference type="AlphaFoldDB" id="A0A0S7BP36"/>
<dbReference type="EMBL" id="DF968181">
    <property type="protein sequence ID" value="GAP40123.1"/>
    <property type="molecule type" value="Genomic_DNA"/>
</dbReference>
<evidence type="ECO:0000256" key="11">
    <source>
        <dbReference type="ARBA" id="ARBA00047944"/>
    </source>
</evidence>
<reference evidence="14" key="1">
    <citation type="journal article" date="2015" name="Genome Announc.">
        <title>Draft Genome Sequence of Anaerolineae Strain TC1, a Novel Isolate from a Methanogenic Wastewater Treatment System.</title>
        <authorList>
            <person name="Matsuura N."/>
            <person name="Tourlousse D.M."/>
            <person name="Sun L."/>
            <person name="Toyonaga M."/>
            <person name="Kuroda K."/>
            <person name="Ohashi A."/>
            <person name="Cruz R."/>
            <person name="Yamaguchi T."/>
            <person name="Sekiguchi Y."/>
        </authorList>
    </citation>
    <scope>NUCLEOTIDE SEQUENCE [LARGE SCALE GENOMIC DNA]</scope>
    <source>
        <strain evidence="14">TC1</strain>
    </source>
</reference>
<evidence type="ECO:0000256" key="5">
    <source>
        <dbReference type="ARBA" id="ARBA00022490"/>
    </source>
</evidence>
<keyword evidence="7 12" id="KW-0489">Methyltransferase</keyword>
<dbReference type="EC" id="2.1.1.193" evidence="3 12"/>
<comment type="subcellular location">
    <subcellularLocation>
        <location evidence="1 12">Cytoplasm</location>
    </subcellularLocation>
</comment>
<dbReference type="OrthoDB" id="9815641at2"/>
<evidence type="ECO:0000313" key="15">
    <source>
        <dbReference type="Proteomes" id="UP000053370"/>
    </source>
</evidence>
<evidence type="ECO:0000256" key="9">
    <source>
        <dbReference type="ARBA" id="ARBA00022691"/>
    </source>
</evidence>
<evidence type="ECO:0000313" key="14">
    <source>
        <dbReference type="EMBL" id="GAP40123.1"/>
    </source>
</evidence>
<evidence type="ECO:0000259" key="13">
    <source>
        <dbReference type="Pfam" id="PF04452"/>
    </source>
</evidence>
<keyword evidence="6 12" id="KW-0698">rRNA processing</keyword>
<comment type="similarity">
    <text evidence="2 12">Belongs to the RNA methyltransferase RsmE family.</text>
</comment>
<dbReference type="InterPro" id="IPR015947">
    <property type="entry name" value="PUA-like_sf"/>
</dbReference>
<dbReference type="GO" id="GO:0070475">
    <property type="term" value="P:rRNA base methylation"/>
    <property type="evidence" value="ECO:0007669"/>
    <property type="project" value="TreeGrafter"/>
</dbReference>
<evidence type="ECO:0000256" key="2">
    <source>
        <dbReference type="ARBA" id="ARBA00005528"/>
    </source>
</evidence>
<evidence type="ECO:0000256" key="4">
    <source>
        <dbReference type="ARBA" id="ARBA00013673"/>
    </source>
</evidence>
<dbReference type="SUPFAM" id="SSF88697">
    <property type="entry name" value="PUA domain-like"/>
    <property type="match status" value="1"/>
</dbReference>
<dbReference type="RefSeq" id="WP_062279152.1">
    <property type="nucleotide sequence ID" value="NZ_DF968181.1"/>
</dbReference>